<proteinExistence type="predicted"/>
<evidence type="ECO:0000313" key="1">
    <source>
        <dbReference type="EMBL" id="QKQ51101.1"/>
    </source>
</evidence>
<dbReference type="InterPro" id="IPR008767">
    <property type="entry name" value="Phage_SPP1_head-tail_adaptor"/>
</dbReference>
<organism evidence="2 3">
    <name type="scientific">Achromobacter denitrificans</name>
    <name type="common">Alcaligenes denitrificans</name>
    <dbReference type="NCBI Taxonomy" id="32002"/>
    <lineage>
        <taxon>Bacteria</taxon>
        <taxon>Pseudomonadati</taxon>
        <taxon>Pseudomonadota</taxon>
        <taxon>Betaproteobacteria</taxon>
        <taxon>Burkholderiales</taxon>
        <taxon>Alcaligenaceae</taxon>
        <taxon>Achromobacter</taxon>
    </lineage>
</organism>
<dbReference type="Gene3D" id="2.40.10.270">
    <property type="entry name" value="Bacteriophage SPP1 head-tail adaptor protein"/>
    <property type="match status" value="1"/>
</dbReference>
<name>A0A6N0JW84_ACHDE</name>
<gene>
    <name evidence="1" type="ORF">FOC81_00040</name>
    <name evidence="2" type="ORF">FOC81_31835</name>
</gene>
<evidence type="ECO:0000313" key="3">
    <source>
        <dbReference type="Proteomes" id="UP000509782"/>
    </source>
</evidence>
<dbReference type="Proteomes" id="UP000509782">
    <property type="component" value="Chromosome"/>
</dbReference>
<dbReference type="NCBIfam" id="TIGR01563">
    <property type="entry name" value="gp16_SPP1"/>
    <property type="match status" value="1"/>
</dbReference>
<evidence type="ECO:0000313" key="2">
    <source>
        <dbReference type="EMBL" id="QKQ51451.1"/>
    </source>
</evidence>
<protein>
    <submittedName>
        <fullName evidence="2">Phage head closure protein</fullName>
    </submittedName>
</protein>
<dbReference type="Pfam" id="PF05521">
    <property type="entry name" value="Phage_HCP"/>
    <property type="match status" value="1"/>
</dbReference>
<dbReference type="EMBL" id="CP054569">
    <property type="protein sequence ID" value="QKQ51101.1"/>
    <property type="molecule type" value="Genomic_DNA"/>
</dbReference>
<dbReference type="AlphaFoldDB" id="A0A6N0JW84"/>
<reference evidence="2 3" key="1">
    <citation type="submission" date="2020-05" db="EMBL/GenBank/DDBJ databases">
        <title>FDA dAtabase for Regulatory Grade micrObial Sequences (FDA-ARGOS): Supporting development and validation of Infectious Disease Dx tests.</title>
        <authorList>
            <person name="Sproer C."/>
            <person name="Gronow S."/>
            <person name="Severitt S."/>
            <person name="Schroder I."/>
            <person name="Tallon L."/>
            <person name="Sadzewicz L."/>
            <person name="Zhao X."/>
            <person name="Vavikolanu K."/>
            <person name="Mehta A."/>
            <person name="Aluvathingal J."/>
            <person name="Nadendla S."/>
            <person name="Myers T."/>
            <person name="Yan Y."/>
            <person name="Sichtig H."/>
        </authorList>
    </citation>
    <scope>NUCLEOTIDE SEQUENCE [LARGE SCALE GENOMIC DNA]</scope>
    <source>
        <strain evidence="2 3">FDAARGOS_787</strain>
    </source>
</reference>
<dbReference type="EMBL" id="CP054569">
    <property type="protein sequence ID" value="QKQ51451.1"/>
    <property type="molecule type" value="Genomic_DNA"/>
</dbReference>
<accession>A0A6N0JW84</accession>
<dbReference type="InterPro" id="IPR038666">
    <property type="entry name" value="SSP1_head-tail_sf"/>
</dbReference>
<sequence length="110" mass="12439">MMSAGARNRLVELLCKSTERDKANELIDAWTVVGKAWGSIRFVSGVAAIKAGAEQEVTKASIRLTYRRNVEMGMRVRHGTDIYRVDVVLPDEQRRQHVDLICRLLSAREV</sequence>